<feature type="transmembrane region" description="Helical" evidence="1">
    <location>
        <begin position="173"/>
        <end position="199"/>
    </location>
</feature>
<dbReference type="RefSeq" id="WP_263745377.1">
    <property type="nucleotide sequence ID" value="NZ_JAOWRF010000152.1"/>
</dbReference>
<feature type="transmembrane region" description="Helical" evidence="1">
    <location>
        <begin position="302"/>
        <end position="322"/>
    </location>
</feature>
<keyword evidence="1" id="KW-1133">Transmembrane helix</keyword>
<accession>A0ABT3AXK0</accession>
<keyword evidence="3" id="KW-1185">Reference proteome</keyword>
<feature type="transmembrane region" description="Helical" evidence="1">
    <location>
        <begin position="38"/>
        <end position="57"/>
    </location>
</feature>
<keyword evidence="1" id="KW-0472">Membrane</keyword>
<feature type="transmembrane region" description="Helical" evidence="1">
    <location>
        <begin position="211"/>
        <end position="231"/>
    </location>
</feature>
<feature type="transmembrane region" description="Helical" evidence="1">
    <location>
        <begin position="334"/>
        <end position="362"/>
    </location>
</feature>
<dbReference type="Proteomes" id="UP001526143">
    <property type="component" value="Unassembled WGS sequence"/>
</dbReference>
<proteinExistence type="predicted"/>
<comment type="caution">
    <text evidence="2">The sequence shown here is derived from an EMBL/GenBank/DDBJ whole genome shotgun (WGS) entry which is preliminary data.</text>
</comment>
<reference evidence="2 3" key="1">
    <citation type="submission" date="2022-10" db="EMBL/GenBank/DDBJ databases">
        <title>Identification of biosynthetic pathway for the production of the potent trypsin inhibitor radiosumin.</title>
        <authorList>
            <person name="Fewer D.P."/>
            <person name="Delbaje E."/>
            <person name="Ouyang X."/>
            <person name="Agostino P.D."/>
            <person name="Wahlsten M."/>
            <person name="Jokela J."/>
            <person name="Permi P."/>
            <person name="Haapaniemi E."/>
            <person name="Koistinen H."/>
        </authorList>
    </citation>
    <scope>NUCLEOTIDE SEQUENCE [LARGE SCALE GENOMIC DNA]</scope>
    <source>
        <strain evidence="2 3">NIES-515</strain>
    </source>
</reference>
<protein>
    <recommendedName>
        <fullName evidence="4">O-antigen polymerase</fullName>
    </recommendedName>
</protein>
<keyword evidence="1" id="KW-0812">Transmembrane</keyword>
<organism evidence="2 3">
    <name type="scientific">Plectonema radiosum NIES-515</name>
    <dbReference type="NCBI Taxonomy" id="2986073"/>
    <lineage>
        <taxon>Bacteria</taxon>
        <taxon>Bacillati</taxon>
        <taxon>Cyanobacteriota</taxon>
        <taxon>Cyanophyceae</taxon>
        <taxon>Oscillatoriophycideae</taxon>
        <taxon>Oscillatoriales</taxon>
        <taxon>Microcoleaceae</taxon>
        <taxon>Plectonema</taxon>
    </lineage>
</organism>
<evidence type="ECO:0000313" key="2">
    <source>
        <dbReference type="EMBL" id="MCV3213852.1"/>
    </source>
</evidence>
<sequence>MNLNANIIKGEKNYFFYGLILYSIVAIYIIPYELQLPHVKVALPLLTIILLWQLYYYRSKLRNIDILAVCLIIIETFLNFSSYHLFRYSLPICLMAIGFSGSPPIKIKRSYLVGLCWFTNAAMIYQMAVYRLVQFDGSKRITLSVGDPNISGLFMLLFFFLCVKIKFKPGIIIALVSTLLFASRNYFFTLIFFFLIRIFEKGFTKIASRMNFVILFIISNFIGIFVGEYFLNNVEVGIGYNTDSSRLFSFNDKSNLLRFEANRLLIQSYSNNLDLALKGYGADYESVFRPIGAIIHNSFLEVIAYTGLPLGILYFFVILRVVSGYYKPENFKFIFPYLFFCLFLHTGLQGLSPFLFVSILAMSVEDDTRSIF</sequence>
<dbReference type="EMBL" id="JAOWRF010000152">
    <property type="protein sequence ID" value="MCV3213852.1"/>
    <property type="molecule type" value="Genomic_DNA"/>
</dbReference>
<feature type="transmembrane region" description="Helical" evidence="1">
    <location>
        <begin position="111"/>
        <end position="130"/>
    </location>
</feature>
<evidence type="ECO:0008006" key="4">
    <source>
        <dbReference type="Google" id="ProtNLM"/>
    </source>
</evidence>
<name>A0ABT3AXK0_9CYAN</name>
<gene>
    <name evidence="2" type="ORF">OGM63_10065</name>
</gene>
<feature type="transmembrane region" description="Helical" evidence="1">
    <location>
        <begin position="64"/>
        <end position="86"/>
    </location>
</feature>
<evidence type="ECO:0000313" key="3">
    <source>
        <dbReference type="Proteomes" id="UP001526143"/>
    </source>
</evidence>
<feature type="transmembrane region" description="Helical" evidence="1">
    <location>
        <begin position="150"/>
        <end position="167"/>
    </location>
</feature>
<evidence type="ECO:0000256" key="1">
    <source>
        <dbReference type="SAM" id="Phobius"/>
    </source>
</evidence>
<feature type="transmembrane region" description="Helical" evidence="1">
    <location>
        <begin position="14"/>
        <end position="32"/>
    </location>
</feature>